<feature type="region of interest" description="Disordered" evidence="3">
    <location>
        <begin position="151"/>
        <end position="236"/>
    </location>
</feature>
<protein>
    <recommendedName>
        <fullName evidence="6">Pentatricopeptide repeat-containing protein</fullName>
    </recommendedName>
</protein>
<dbReference type="Pfam" id="PF04979">
    <property type="entry name" value="IPP-2"/>
    <property type="match status" value="1"/>
</dbReference>
<dbReference type="Proteomes" id="UP000001514">
    <property type="component" value="Unassembled WGS sequence"/>
</dbReference>
<gene>
    <name evidence="4" type="ORF">SELMODRAFT_412171</name>
</gene>
<evidence type="ECO:0000313" key="4">
    <source>
        <dbReference type="EMBL" id="EFJ27202.1"/>
    </source>
</evidence>
<dbReference type="HOGENOM" id="CLU_907332_0_0_1"/>
<dbReference type="GO" id="GO:0035556">
    <property type="term" value="P:intracellular signal transduction"/>
    <property type="evidence" value="ECO:0000318"/>
    <property type="project" value="GO_Central"/>
</dbReference>
<dbReference type="InterPro" id="IPR046960">
    <property type="entry name" value="PPR_At4g14850-like_plant"/>
</dbReference>
<evidence type="ECO:0000256" key="3">
    <source>
        <dbReference type="SAM" id="MobiDB-lite"/>
    </source>
</evidence>
<dbReference type="GO" id="GO:0009966">
    <property type="term" value="P:regulation of signal transduction"/>
    <property type="evidence" value="ECO:0007669"/>
    <property type="project" value="InterPro"/>
</dbReference>
<sequence>MELQGLDPDRFSFMSAIAACSRLGWRDRGWKYFVSMIQDRGIRPSREHFSCVVDLLGRSGDLGHAEELVRSMPFSPDATDWGALLGASATQRDVDLAAQAAGNVSVLEPEMASSYVLLASALADRSSGGRRRETRVAWDEDNLDYLEANKSPKKKITEPKTPYHAPEASDGMISPLTDDLDGMRVCDESSSVDPEAVTSALLASSSSNGTGGRRWRRSSGWTSSEDETEDRREEHQRFAELRRAHYDEFRRLQLLRLQGSSWQEEEEEQAAANGSAGGDGRHNHQQQGSSLQIQANTKNSGNTPENQ</sequence>
<dbReference type="Gramene" id="EFJ27202">
    <property type="protein sequence ID" value="EFJ27202"/>
    <property type="gene ID" value="SELMODRAFT_412171"/>
</dbReference>
<feature type="compositionally biased region" description="Low complexity" evidence="3">
    <location>
        <begin position="199"/>
        <end position="208"/>
    </location>
</feature>
<accession>D8RKA4</accession>
<dbReference type="GO" id="GO:0003723">
    <property type="term" value="F:RNA binding"/>
    <property type="evidence" value="ECO:0007669"/>
    <property type="project" value="InterPro"/>
</dbReference>
<keyword evidence="5" id="KW-1185">Reference proteome</keyword>
<name>D8RKA4_SELML</name>
<organism evidence="5">
    <name type="scientific">Selaginella moellendorffii</name>
    <name type="common">Spikemoss</name>
    <dbReference type="NCBI Taxonomy" id="88036"/>
    <lineage>
        <taxon>Eukaryota</taxon>
        <taxon>Viridiplantae</taxon>
        <taxon>Streptophyta</taxon>
        <taxon>Embryophyta</taxon>
        <taxon>Tracheophyta</taxon>
        <taxon>Lycopodiopsida</taxon>
        <taxon>Selaginellales</taxon>
        <taxon>Selaginellaceae</taxon>
        <taxon>Selaginella</taxon>
    </lineage>
</organism>
<dbReference type="PANTHER" id="PTHR47926">
    <property type="entry name" value="PENTATRICOPEPTIDE REPEAT-CONTAINING PROTEIN"/>
    <property type="match status" value="1"/>
</dbReference>
<dbReference type="InterPro" id="IPR002885">
    <property type="entry name" value="PPR_rpt"/>
</dbReference>
<evidence type="ECO:0008006" key="6">
    <source>
        <dbReference type="Google" id="ProtNLM"/>
    </source>
</evidence>
<dbReference type="InterPro" id="IPR011990">
    <property type="entry name" value="TPR-like_helical_dom_sf"/>
</dbReference>
<dbReference type="Gene3D" id="1.25.40.10">
    <property type="entry name" value="Tetratricopeptide repeat domain"/>
    <property type="match status" value="1"/>
</dbReference>
<dbReference type="EMBL" id="GL377582">
    <property type="protein sequence ID" value="EFJ27202.1"/>
    <property type="molecule type" value="Genomic_DNA"/>
</dbReference>
<keyword evidence="1" id="KW-0677">Repeat</keyword>
<evidence type="ECO:0000256" key="1">
    <source>
        <dbReference type="ARBA" id="ARBA00022737"/>
    </source>
</evidence>
<dbReference type="AlphaFoldDB" id="D8RKA4"/>
<dbReference type="eggNOG" id="KOG4197">
    <property type="taxonomic scope" value="Eukaryota"/>
</dbReference>
<dbReference type="InterPro" id="IPR007062">
    <property type="entry name" value="PPI-2"/>
</dbReference>
<dbReference type="KEGG" id="smo:SELMODRAFT_412171"/>
<dbReference type="PROSITE" id="PS51375">
    <property type="entry name" value="PPR"/>
    <property type="match status" value="1"/>
</dbReference>
<dbReference type="InParanoid" id="D8RKA4"/>
<evidence type="ECO:0000313" key="5">
    <source>
        <dbReference type="Proteomes" id="UP000001514"/>
    </source>
</evidence>
<feature type="compositionally biased region" description="Polar residues" evidence="3">
    <location>
        <begin position="285"/>
        <end position="307"/>
    </location>
</feature>
<dbReference type="PANTHER" id="PTHR47926:SF533">
    <property type="entry name" value="DYW DOMAIN-CONTAINING PROTEIN"/>
    <property type="match status" value="1"/>
</dbReference>
<feature type="region of interest" description="Disordered" evidence="3">
    <location>
        <begin position="261"/>
        <end position="307"/>
    </location>
</feature>
<reference evidence="4 5" key="1">
    <citation type="journal article" date="2011" name="Science">
        <title>The Selaginella genome identifies genetic changes associated with the evolution of vascular plants.</title>
        <authorList>
            <person name="Banks J.A."/>
            <person name="Nishiyama T."/>
            <person name="Hasebe M."/>
            <person name="Bowman J.L."/>
            <person name="Gribskov M."/>
            <person name="dePamphilis C."/>
            <person name="Albert V.A."/>
            <person name="Aono N."/>
            <person name="Aoyama T."/>
            <person name="Ambrose B.A."/>
            <person name="Ashton N.W."/>
            <person name="Axtell M.J."/>
            <person name="Barker E."/>
            <person name="Barker M.S."/>
            <person name="Bennetzen J.L."/>
            <person name="Bonawitz N.D."/>
            <person name="Chapple C."/>
            <person name="Cheng C."/>
            <person name="Correa L.G."/>
            <person name="Dacre M."/>
            <person name="DeBarry J."/>
            <person name="Dreyer I."/>
            <person name="Elias M."/>
            <person name="Engstrom E.M."/>
            <person name="Estelle M."/>
            <person name="Feng L."/>
            <person name="Finet C."/>
            <person name="Floyd S.K."/>
            <person name="Frommer W.B."/>
            <person name="Fujita T."/>
            <person name="Gramzow L."/>
            <person name="Gutensohn M."/>
            <person name="Harholt J."/>
            <person name="Hattori M."/>
            <person name="Heyl A."/>
            <person name="Hirai T."/>
            <person name="Hiwatashi Y."/>
            <person name="Ishikawa M."/>
            <person name="Iwata M."/>
            <person name="Karol K.G."/>
            <person name="Koehler B."/>
            <person name="Kolukisaoglu U."/>
            <person name="Kubo M."/>
            <person name="Kurata T."/>
            <person name="Lalonde S."/>
            <person name="Li K."/>
            <person name="Li Y."/>
            <person name="Litt A."/>
            <person name="Lyons E."/>
            <person name="Manning G."/>
            <person name="Maruyama T."/>
            <person name="Michael T.P."/>
            <person name="Mikami K."/>
            <person name="Miyazaki S."/>
            <person name="Morinaga S."/>
            <person name="Murata T."/>
            <person name="Mueller-Roeber B."/>
            <person name="Nelson D.R."/>
            <person name="Obara M."/>
            <person name="Oguri Y."/>
            <person name="Olmstead R.G."/>
            <person name="Onodera N."/>
            <person name="Petersen B.L."/>
            <person name="Pils B."/>
            <person name="Prigge M."/>
            <person name="Rensing S.A."/>
            <person name="Riano-Pachon D.M."/>
            <person name="Roberts A.W."/>
            <person name="Sato Y."/>
            <person name="Scheller H.V."/>
            <person name="Schulz B."/>
            <person name="Schulz C."/>
            <person name="Shakirov E.V."/>
            <person name="Shibagaki N."/>
            <person name="Shinohara N."/>
            <person name="Shippen D.E."/>
            <person name="Soerensen I."/>
            <person name="Sotooka R."/>
            <person name="Sugimoto N."/>
            <person name="Sugita M."/>
            <person name="Sumikawa N."/>
            <person name="Tanurdzic M."/>
            <person name="Theissen G."/>
            <person name="Ulvskov P."/>
            <person name="Wakazuki S."/>
            <person name="Weng J.K."/>
            <person name="Willats W.W."/>
            <person name="Wipf D."/>
            <person name="Wolf P.G."/>
            <person name="Yang L."/>
            <person name="Zimmer A.D."/>
            <person name="Zhu Q."/>
            <person name="Mitros T."/>
            <person name="Hellsten U."/>
            <person name="Loque D."/>
            <person name="Otillar R."/>
            <person name="Salamov A."/>
            <person name="Schmutz J."/>
            <person name="Shapiro H."/>
            <person name="Lindquist E."/>
            <person name="Lucas S."/>
            <person name="Rokhsar D."/>
            <person name="Grigoriev I.V."/>
        </authorList>
    </citation>
    <scope>NUCLEOTIDE SEQUENCE [LARGE SCALE GENOMIC DNA]</scope>
</reference>
<proteinExistence type="predicted"/>
<dbReference type="GO" id="GO:0009451">
    <property type="term" value="P:RNA modification"/>
    <property type="evidence" value="ECO:0007669"/>
    <property type="project" value="InterPro"/>
</dbReference>
<dbReference type="GO" id="GO:0004864">
    <property type="term" value="F:protein phosphatase inhibitor activity"/>
    <property type="evidence" value="ECO:0000318"/>
    <property type="project" value="GO_Central"/>
</dbReference>
<evidence type="ECO:0000256" key="2">
    <source>
        <dbReference type="PROSITE-ProRule" id="PRU00708"/>
    </source>
</evidence>
<feature type="repeat" description="PPR" evidence="2">
    <location>
        <begin position="9"/>
        <end position="44"/>
    </location>
</feature>